<accession>A0A3L8CA32</accession>
<keyword evidence="3" id="KW-1185">Reference proteome</keyword>
<reference evidence="3 4" key="1">
    <citation type="journal article" date="2018" name="Front. Microbiol.">
        <title>Discovery of Phloeophagus Beetles as a Source of Pseudomonas Strains That Produce Potentially New Bioactive Substances and Description of Pseudomonas bohemica sp. nov.</title>
        <authorList>
            <person name="Saati-Santamaria Z."/>
            <person name="Lopez-Mondejar R."/>
            <person name="Jimenez-Gomez A."/>
            <person name="Diez-Mendez A."/>
            <person name="Vetrovsky T."/>
            <person name="Igual J.M."/>
            <person name="Velazquez E."/>
            <person name="Kolarik M."/>
            <person name="Rivas R."/>
            <person name="Garcia-Fraile P."/>
        </authorList>
    </citation>
    <scope>NUCLEOTIDE SEQUENCE [LARGE SCALE GENOMIC DNA]</scope>
    <source>
        <strain evidence="2 4">A2-NA12</strain>
        <strain evidence="1 3">A2-NA13</strain>
    </source>
</reference>
<dbReference type="AlphaFoldDB" id="A0A3L8CA32"/>
<dbReference type="Proteomes" id="UP000282140">
    <property type="component" value="Unassembled WGS sequence"/>
</dbReference>
<dbReference type="EMBL" id="PEGB01000024">
    <property type="protein sequence ID" value="RLU05037.1"/>
    <property type="molecule type" value="Genomic_DNA"/>
</dbReference>
<evidence type="ECO:0000313" key="1">
    <source>
        <dbReference type="EMBL" id="RLU05037.1"/>
    </source>
</evidence>
<organism evidence="1 3">
    <name type="scientific">Pseudomonas prosekii</name>
    <dbReference type="NCBI Taxonomy" id="1148509"/>
    <lineage>
        <taxon>Bacteria</taxon>
        <taxon>Pseudomonadati</taxon>
        <taxon>Pseudomonadota</taxon>
        <taxon>Gammaproteobacteria</taxon>
        <taxon>Pseudomonadales</taxon>
        <taxon>Pseudomonadaceae</taxon>
        <taxon>Pseudomonas</taxon>
    </lineage>
</organism>
<dbReference type="EMBL" id="PEGA01000029">
    <property type="protein sequence ID" value="RLU05412.1"/>
    <property type="molecule type" value="Genomic_DNA"/>
</dbReference>
<evidence type="ECO:0000313" key="3">
    <source>
        <dbReference type="Proteomes" id="UP000282140"/>
    </source>
</evidence>
<evidence type="ECO:0000313" key="4">
    <source>
        <dbReference type="Proteomes" id="UP000282672"/>
    </source>
</evidence>
<gene>
    <name evidence="2" type="ORF">CS076_23785</name>
    <name evidence="1" type="ORF">CS078_24840</name>
</gene>
<dbReference type="Proteomes" id="UP000282672">
    <property type="component" value="Unassembled WGS sequence"/>
</dbReference>
<sequence>MIIEAKADDAQTISTANLIFRVFNESDTGNKDVAVTYLRKRVYKRYAKFLAYINIYIDEDSIRQDKDLALEHLRNLMDKSQEYSAFLRWAVLESPELLELLGDAIN</sequence>
<evidence type="ECO:0000313" key="2">
    <source>
        <dbReference type="EMBL" id="RLU05412.1"/>
    </source>
</evidence>
<protein>
    <submittedName>
        <fullName evidence="1">Uncharacterized protein</fullName>
    </submittedName>
</protein>
<proteinExistence type="predicted"/>
<name>A0A3L8CA32_9PSED</name>
<comment type="caution">
    <text evidence="1">The sequence shown here is derived from an EMBL/GenBank/DDBJ whole genome shotgun (WGS) entry which is preliminary data.</text>
</comment>